<feature type="domain" description="Peptidase M16 N-terminal" evidence="2">
    <location>
        <begin position="18"/>
        <end position="141"/>
    </location>
</feature>
<dbReference type="eggNOG" id="COG0612">
    <property type="taxonomic scope" value="Bacteria"/>
</dbReference>
<evidence type="ECO:0000259" key="3">
    <source>
        <dbReference type="Pfam" id="PF05193"/>
    </source>
</evidence>
<proteinExistence type="inferred from homology"/>
<dbReference type="SUPFAM" id="SSF63411">
    <property type="entry name" value="LuxS/MPP-like metallohydrolase"/>
    <property type="match status" value="2"/>
</dbReference>
<dbReference type="Pfam" id="PF05193">
    <property type="entry name" value="Peptidase_M16_C"/>
    <property type="match status" value="1"/>
</dbReference>
<dbReference type="Pfam" id="PF00675">
    <property type="entry name" value="Peptidase_M16"/>
    <property type="match status" value="1"/>
</dbReference>
<organism evidence="4 5">
    <name type="scientific">Pseudomonas cremoricolorata</name>
    <dbReference type="NCBI Taxonomy" id="157783"/>
    <lineage>
        <taxon>Bacteria</taxon>
        <taxon>Pseudomonadati</taxon>
        <taxon>Pseudomonadota</taxon>
        <taxon>Gammaproteobacteria</taxon>
        <taxon>Pseudomonadales</taxon>
        <taxon>Pseudomonadaceae</taxon>
        <taxon>Pseudomonas</taxon>
    </lineage>
</organism>
<evidence type="ECO:0008006" key="6">
    <source>
        <dbReference type="Google" id="ProtNLM"/>
    </source>
</evidence>
<dbReference type="InterPro" id="IPR011765">
    <property type="entry name" value="Pept_M16_N"/>
</dbReference>
<dbReference type="EMBL" id="CP009455">
    <property type="protein sequence ID" value="AIR88556.1"/>
    <property type="molecule type" value="Genomic_DNA"/>
</dbReference>
<dbReference type="PANTHER" id="PTHR11851">
    <property type="entry name" value="METALLOPROTEASE"/>
    <property type="match status" value="1"/>
</dbReference>
<dbReference type="InterPro" id="IPR011249">
    <property type="entry name" value="Metalloenz_LuxS/M16"/>
</dbReference>
<reference evidence="4 5" key="1">
    <citation type="submission" date="2014-09" db="EMBL/GenBank/DDBJ databases">
        <authorList>
            <person name="Chan K.-G."/>
        </authorList>
    </citation>
    <scope>NUCLEOTIDE SEQUENCE [LARGE SCALE GENOMIC DNA]</scope>
    <source>
        <strain evidence="4 5">ND07</strain>
    </source>
</reference>
<dbReference type="InterPro" id="IPR050361">
    <property type="entry name" value="MPP/UQCRC_Complex"/>
</dbReference>
<dbReference type="InterPro" id="IPR007863">
    <property type="entry name" value="Peptidase_M16_C"/>
</dbReference>
<dbReference type="PANTHER" id="PTHR11851:SF49">
    <property type="entry name" value="MITOCHONDRIAL-PROCESSING PEPTIDASE SUBUNIT ALPHA"/>
    <property type="match status" value="1"/>
</dbReference>
<protein>
    <recommendedName>
        <fullName evidence="6">Peptidase M16</fullName>
    </recommendedName>
</protein>
<dbReference type="STRING" id="157783.LK03_04485"/>
<dbReference type="AlphaFoldDB" id="A0A089WIY2"/>
<evidence type="ECO:0000313" key="5">
    <source>
        <dbReference type="Proteomes" id="UP000029493"/>
    </source>
</evidence>
<dbReference type="Gene3D" id="3.30.830.10">
    <property type="entry name" value="Metalloenzyme, LuxS/M16 peptidase-like"/>
    <property type="match status" value="2"/>
</dbReference>
<feature type="domain" description="Peptidase M16 C-terminal" evidence="3">
    <location>
        <begin position="175"/>
        <end position="356"/>
    </location>
</feature>
<sequence>MRRSSSPLAHFTLANGLRVILLQDHRVPLVTAQLWFHVGASHEPHGQSGLSHALEHWVFEGSSKLAPGQYAKVLARLGGKPLAFTLDEATLYVASVPVNRLEIVLEAQADIMSSATLAEQHFVSCRDALINEHRLRVESSADEQANRLHLQLAHGASPYAHSRYDHLDDLQGLGAEAVRAWYAKHYHPGNATLVVAGDILMPALREQVERHFDALPTQPQHTYSGFRQTDTLFGREQTVRLPALRQGVILSFNTPSLGSTQSPAEVIALQVAAALLSNGASSRLYAELVRDEPLLRGIRSEFDVHLRGDTLMTWHSLLSPGPTSAQQASARMLAVIDTLSHTPVSGVELQRAKTKLLAQLIYQRDALQDHAYHIGRHALSGADLDLLERTPELIQAVTADAVQEVARRYLTANRLTVTYTQPEEAAQ</sequence>
<comment type="similarity">
    <text evidence="1">Belongs to the peptidase M16 family.</text>
</comment>
<keyword evidence="5" id="KW-1185">Reference proteome</keyword>
<gene>
    <name evidence="4" type="ORF">LK03_04485</name>
</gene>
<accession>A0A089WIY2</accession>
<dbReference type="GO" id="GO:0046872">
    <property type="term" value="F:metal ion binding"/>
    <property type="evidence" value="ECO:0007669"/>
    <property type="project" value="InterPro"/>
</dbReference>
<dbReference type="Proteomes" id="UP000029493">
    <property type="component" value="Chromosome"/>
</dbReference>
<evidence type="ECO:0000313" key="4">
    <source>
        <dbReference type="EMBL" id="AIR88556.1"/>
    </source>
</evidence>
<evidence type="ECO:0000259" key="2">
    <source>
        <dbReference type="Pfam" id="PF00675"/>
    </source>
</evidence>
<name>A0A089WIY2_9PSED</name>
<dbReference type="KEGG" id="psw:LK03_04485"/>
<evidence type="ECO:0000256" key="1">
    <source>
        <dbReference type="ARBA" id="ARBA00007261"/>
    </source>
</evidence>